<keyword evidence="4" id="KW-1185">Reference proteome</keyword>
<dbReference type="EMBL" id="JAEDAK010000033">
    <property type="protein sequence ID" value="MBH9579730.1"/>
    <property type="molecule type" value="Genomic_DNA"/>
</dbReference>
<feature type="signal peptide" evidence="2">
    <location>
        <begin position="1"/>
        <end position="21"/>
    </location>
</feature>
<proteinExistence type="predicted"/>
<feature type="region of interest" description="Disordered" evidence="1">
    <location>
        <begin position="192"/>
        <end position="211"/>
    </location>
</feature>
<name>A0A931J7K3_9BURK</name>
<comment type="caution">
    <text evidence="3">The sequence shown here is derived from an EMBL/GenBank/DDBJ whole genome shotgun (WGS) entry which is preliminary data.</text>
</comment>
<evidence type="ECO:0000256" key="2">
    <source>
        <dbReference type="SAM" id="SignalP"/>
    </source>
</evidence>
<dbReference type="Proteomes" id="UP000613266">
    <property type="component" value="Unassembled WGS sequence"/>
</dbReference>
<keyword evidence="2" id="KW-0732">Signal</keyword>
<feature type="compositionally biased region" description="Basic and acidic residues" evidence="1">
    <location>
        <begin position="133"/>
        <end position="149"/>
    </location>
</feature>
<dbReference type="AlphaFoldDB" id="A0A931J7K3"/>
<dbReference type="RefSeq" id="WP_198113666.1">
    <property type="nucleotide sequence ID" value="NZ_JAEDAK010000033.1"/>
</dbReference>
<sequence length="425" mass="45406">MPTLRPLSAALLLLAPALAAAQTSKPAQVVKPPVAQAWLDLATHHSDMPGIAQMMGGGMPSLGSLFGKKGDQSRGNVFGQTQSMGFSAAGQYLDVSVHTRANPGLSEALQAVPPASQLSPTLQLIAPQPVAEKPPEPVRDDEPSEPKYEKPKGKLLLYWGCGEKVRAGQPRVLDFANMNLEDVQRIMVARGNTPKGARSQPGVPAWPNKQDDRKVPAGASLNGEHGFSGQGIPEGFKFELRPEVDFMAPLKPQRSPGAEGATQVRWEQLPHARAYFLSAMGAKPGAARDEAEMVLWSSSELPDTGFALHDYQTPGGITQLLKDKVLLQPSVTECAIPGGIFGQGAEGGAGMLRMSAYGPEQAVAYPPRPTDPKQAWEPQWAARVRTKSTYMGMLGVQMPTQGEQQPAPEVKKPKVTDVLKGLLGR</sequence>
<feature type="chain" id="PRO_5037230942" evidence="2">
    <location>
        <begin position="22"/>
        <end position="425"/>
    </location>
</feature>
<gene>
    <name evidence="3" type="ORF">I7X39_22790</name>
</gene>
<organism evidence="3 4">
    <name type="scientific">Inhella proteolytica</name>
    <dbReference type="NCBI Taxonomy" id="2795029"/>
    <lineage>
        <taxon>Bacteria</taxon>
        <taxon>Pseudomonadati</taxon>
        <taxon>Pseudomonadota</taxon>
        <taxon>Betaproteobacteria</taxon>
        <taxon>Burkholderiales</taxon>
        <taxon>Sphaerotilaceae</taxon>
        <taxon>Inhella</taxon>
    </lineage>
</organism>
<feature type="region of interest" description="Disordered" evidence="1">
    <location>
        <begin position="126"/>
        <end position="149"/>
    </location>
</feature>
<accession>A0A931J7K3</accession>
<evidence type="ECO:0000256" key="1">
    <source>
        <dbReference type="SAM" id="MobiDB-lite"/>
    </source>
</evidence>
<protein>
    <submittedName>
        <fullName evidence="3">Uncharacterized protein</fullName>
    </submittedName>
</protein>
<evidence type="ECO:0000313" key="4">
    <source>
        <dbReference type="Proteomes" id="UP000613266"/>
    </source>
</evidence>
<reference evidence="3" key="1">
    <citation type="submission" date="2020-12" db="EMBL/GenBank/DDBJ databases">
        <title>The genome sequence of Inhella sp. 1Y17.</title>
        <authorList>
            <person name="Liu Y."/>
        </authorList>
    </citation>
    <scope>NUCLEOTIDE SEQUENCE</scope>
    <source>
        <strain evidence="3">1Y17</strain>
    </source>
</reference>
<evidence type="ECO:0000313" key="3">
    <source>
        <dbReference type="EMBL" id="MBH9579730.1"/>
    </source>
</evidence>